<dbReference type="WBParaSite" id="nRc.2.0.1.t17645-RA">
    <property type="protein sequence ID" value="nRc.2.0.1.t17645-RA"/>
    <property type="gene ID" value="nRc.2.0.1.g17645"/>
</dbReference>
<protein>
    <submittedName>
        <fullName evidence="2">Uncharacterized protein</fullName>
    </submittedName>
</protein>
<evidence type="ECO:0000313" key="2">
    <source>
        <dbReference type="WBParaSite" id="nRc.2.0.1.t17645-RA"/>
    </source>
</evidence>
<proteinExistence type="predicted"/>
<reference evidence="2" key="1">
    <citation type="submission" date="2022-11" db="UniProtKB">
        <authorList>
            <consortium name="WormBaseParasite"/>
        </authorList>
    </citation>
    <scope>IDENTIFICATION</scope>
</reference>
<organism evidence="1 2">
    <name type="scientific">Romanomermis culicivorax</name>
    <name type="common">Nematode worm</name>
    <dbReference type="NCBI Taxonomy" id="13658"/>
    <lineage>
        <taxon>Eukaryota</taxon>
        <taxon>Metazoa</taxon>
        <taxon>Ecdysozoa</taxon>
        <taxon>Nematoda</taxon>
        <taxon>Enoplea</taxon>
        <taxon>Dorylaimia</taxon>
        <taxon>Mermithida</taxon>
        <taxon>Mermithoidea</taxon>
        <taxon>Mermithidae</taxon>
        <taxon>Romanomermis</taxon>
    </lineage>
</organism>
<keyword evidence="1" id="KW-1185">Reference proteome</keyword>
<dbReference type="Proteomes" id="UP000887565">
    <property type="component" value="Unplaced"/>
</dbReference>
<evidence type="ECO:0000313" key="1">
    <source>
        <dbReference type="Proteomes" id="UP000887565"/>
    </source>
</evidence>
<sequence>MKPEETGFHKIRLRLLKRRSLHRSLQNQWSIVEYTADIERQKSTLMHCVPRRYHGHSSIVTSLPLDKYMGEPKKGDL</sequence>
<accession>A0A915IW64</accession>
<name>A0A915IW64_ROMCU</name>
<dbReference type="AlphaFoldDB" id="A0A915IW64"/>